<evidence type="ECO:0008006" key="5">
    <source>
        <dbReference type="Google" id="ProtNLM"/>
    </source>
</evidence>
<accession>A0AAW4XV70</accession>
<evidence type="ECO:0000313" key="3">
    <source>
        <dbReference type="EMBL" id="MCD2164556.1"/>
    </source>
</evidence>
<protein>
    <recommendedName>
        <fullName evidence="5">PhnA-like protein</fullName>
    </recommendedName>
</protein>
<evidence type="ECO:0000313" key="4">
    <source>
        <dbReference type="Proteomes" id="UP001199260"/>
    </source>
</evidence>
<organism evidence="3 4">
    <name type="scientific">Comamonas koreensis</name>
    <dbReference type="NCBI Taxonomy" id="160825"/>
    <lineage>
        <taxon>Bacteria</taxon>
        <taxon>Pseudomonadati</taxon>
        <taxon>Pseudomonadota</taxon>
        <taxon>Betaproteobacteria</taxon>
        <taxon>Burkholderiales</taxon>
        <taxon>Comamonadaceae</taxon>
        <taxon>Comamonas</taxon>
    </lineage>
</organism>
<keyword evidence="2" id="KW-1133">Transmembrane helix</keyword>
<keyword evidence="4" id="KW-1185">Reference proteome</keyword>
<gene>
    <name evidence="3" type="ORF">LPW39_05345</name>
</gene>
<feature type="transmembrane region" description="Helical" evidence="2">
    <location>
        <begin position="28"/>
        <end position="53"/>
    </location>
</feature>
<feature type="transmembrane region" description="Helical" evidence="2">
    <location>
        <begin position="73"/>
        <end position="96"/>
    </location>
</feature>
<evidence type="ECO:0000256" key="1">
    <source>
        <dbReference type="SAM" id="Coils"/>
    </source>
</evidence>
<reference evidence="3 4" key="1">
    <citation type="submission" date="2021-11" db="EMBL/GenBank/DDBJ databases">
        <title>Genome sequence.</title>
        <authorList>
            <person name="Sun Q."/>
        </authorList>
    </citation>
    <scope>NUCLEOTIDE SEQUENCE [LARGE SCALE GENOMIC DNA]</scope>
    <source>
        <strain evidence="3 4">KCTC 12005</strain>
    </source>
</reference>
<keyword evidence="1" id="KW-0175">Coiled coil</keyword>
<dbReference type="AlphaFoldDB" id="A0AAW4XV70"/>
<comment type="caution">
    <text evidence="3">The sequence shown here is derived from an EMBL/GenBank/DDBJ whole genome shotgun (WGS) entry which is preliminary data.</text>
</comment>
<keyword evidence="2" id="KW-0472">Membrane</keyword>
<name>A0AAW4XV70_9BURK</name>
<dbReference type="EMBL" id="JAJNCT010000005">
    <property type="protein sequence ID" value="MCD2164556.1"/>
    <property type="molecule type" value="Genomic_DNA"/>
</dbReference>
<keyword evidence="2" id="KW-0812">Transmembrane</keyword>
<feature type="transmembrane region" description="Helical" evidence="2">
    <location>
        <begin position="117"/>
        <end position="142"/>
    </location>
</feature>
<evidence type="ECO:0000256" key="2">
    <source>
        <dbReference type="SAM" id="Phobius"/>
    </source>
</evidence>
<feature type="coiled-coil region" evidence="1">
    <location>
        <begin position="276"/>
        <end position="314"/>
    </location>
</feature>
<feature type="transmembrane region" description="Helical" evidence="2">
    <location>
        <begin position="319"/>
        <end position="340"/>
    </location>
</feature>
<dbReference type="Proteomes" id="UP001199260">
    <property type="component" value="Unassembled WGS sequence"/>
</dbReference>
<dbReference type="RefSeq" id="WP_230771936.1">
    <property type="nucleotide sequence ID" value="NZ_JAJNCT010000005.1"/>
</dbReference>
<proteinExistence type="predicted"/>
<sequence>MVTTYVEEERVVTGGAVPRALAGSSESAVSWAAIFAGALAAAVLSLLLFMLGIGLGLSSVSVWSGRGADGETIGWGAVAWLAFTQLASAGVGGYIAGRLRTKWQGLHTDEVYFRDTAHGFLSWALATMLMVAIAGSMAGAAISGTAKAAGAVVSGAAQVVGGAASGATGVIGGAASAALTGAAGVTAGKANEPGSDLNYWINSLLRQGGPTEQQKQDMKDGAQNVAQKARSAADDASEMSSVFMHSLQAGSLSNDDRQYLGRLVAQRTDMSQEESEKKVQATYDQVKQQIDKAKQAAQDAEAKAKQTAEQARKATAYSLMWMFVVLLIGAFVGSLSATFGGRQRDA</sequence>